<feature type="transmembrane region" description="Helical" evidence="1">
    <location>
        <begin position="21"/>
        <end position="39"/>
    </location>
</feature>
<dbReference type="RefSeq" id="WP_157707097.1">
    <property type="nucleotide sequence ID" value="NZ_CP034348.1"/>
</dbReference>
<dbReference type="AlphaFoldDB" id="A0A6I6IT24"/>
<gene>
    <name evidence="2" type="ORF">EI983_09295</name>
</gene>
<name>A0A6I6IT24_9RHOB</name>
<reference evidence="3" key="1">
    <citation type="submission" date="2018-12" db="EMBL/GenBank/DDBJ databases">
        <title>Complete genome sequence of Roseovarius sp. MME-070.</title>
        <authorList>
            <person name="Nam Y.-D."/>
            <person name="Kang J."/>
            <person name="Chung W.-H."/>
            <person name="Park Y.S."/>
        </authorList>
    </citation>
    <scope>NUCLEOTIDE SEQUENCE [LARGE SCALE GENOMIC DNA]</scope>
    <source>
        <strain evidence="3">MME-070</strain>
    </source>
</reference>
<evidence type="ECO:0000256" key="1">
    <source>
        <dbReference type="SAM" id="Phobius"/>
    </source>
</evidence>
<evidence type="ECO:0000313" key="3">
    <source>
        <dbReference type="Proteomes" id="UP000428330"/>
    </source>
</evidence>
<dbReference type="OrthoDB" id="7745547at2"/>
<organism evidence="2 3">
    <name type="scientific">Roseovarius faecimaris</name>
    <dbReference type="NCBI Taxonomy" id="2494550"/>
    <lineage>
        <taxon>Bacteria</taxon>
        <taxon>Pseudomonadati</taxon>
        <taxon>Pseudomonadota</taxon>
        <taxon>Alphaproteobacteria</taxon>
        <taxon>Rhodobacterales</taxon>
        <taxon>Roseobacteraceae</taxon>
        <taxon>Roseovarius</taxon>
    </lineage>
</organism>
<evidence type="ECO:0000313" key="2">
    <source>
        <dbReference type="EMBL" id="QGX98466.1"/>
    </source>
</evidence>
<dbReference type="Proteomes" id="UP000428330">
    <property type="component" value="Chromosome"/>
</dbReference>
<feature type="transmembrane region" description="Helical" evidence="1">
    <location>
        <begin position="51"/>
        <end position="70"/>
    </location>
</feature>
<keyword evidence="3" id="KW-1185">Reference proteome</keyword>
<keyword evidence="1" id="KW-1133">Transmembrane helix</keyword>
<keyword evidence="1" id="KW-0812">Transmembrane</keyword>
<protein>
    <submittedName>
        <fullName evidence="2">Uncharacterized protein</fullName>
    </submittedName>
</protein>
<keyword evidence="1" id="KW-0472">Membrane</keyword>
<accession>A0A6I6IT24</accession>
<sequence>MVALSDTEAGRQSASGVNRGGRIFFGSVLVISALGLWAVPVADGDAAMRLIKLLVSMVLAGVGVMFFLSLDRGRDLPEIQLDTAKRELRIIKHDSTGTAYVDAVHSFDALSEVSIQDRLLTARDDRGNLVASVPLRDSSTEAALKEALNRAA</sequence>
<proteinExistence type="predicted"/>
<dbReference type="KEGG" id="rom:EI983_09295"/>
<dbReference type="EMBL" id="CP034348">
    <property type="protein sequence ID" value="QGX98466.1"/>
    <property type="molecule type" value="Genomic_DNA"/>
</dbReference>